<accession>A0A1G5PJ05</accession>
<sequence>MKRRLATVALVILVLIMAGATWLLNTESGLHWTWTAARAWTGVELSADSLRGTLSGPLQAQQLRVRAGETLIEAGALTLDWQPTALLRGTLAFRQLTGSEVNIRLPVQEKEKTGEDEQQPFSGIRLPFSIELADVRLDGLEVLKGAETLFVVDSSELSARFEQAGVEVAHLMMEGPWGRFGAEGKIGTLPAMAIDLITRWQITVAQLAQPIAGNGRIGGTFGKPQIQQRITSPVVIEAEGGLDWQAEPLDWHARLKTAGAHLDQLSSGWRPLLVAGTVTAEGQAASFTATSNLSIDDPELGRWEFDSRLQADERWNLEQLELQQVDGPARMKARGAWMPAFGTPDLIEEARLTLDWQDLSWPLAGADPLAASPQGNLTASGSLSDYTLESSLQLKRPGQPPAMLQLAGAGDREQLRAERFRLEWLDGKAAGSGRLQWSNGLAWDADLKGSGFNPAILLPEWSGDIGFAARGHGTLPPEGVATVDVTLDDLSGSLRGESLAGSAAARLTGNRLNLEQLQLNIGTASLSGSGVVAENWKMNWELAAPQLGIIHPQLGGSVRAAGRLEGARTSPRVRLDASTEGLQVSGIRSEAANLHADIDLAGKTPWDARLEVTAISGPPIPPIDRITITANGNAANHTLRAETAGSELFFTQTASGSYASGSWSGRLTDGAVRGLPPATWQQSAPASLSADSSGIVLKTLCWSSADARACTSVEGSLGQLQLSRFPLTALSPFIADTDVRIDGLVNADIEADAASGYLDAEVNAVGAGVTWGEGETDLAFDMETARLVAKSNQQGTSADLELSVKRGGYLRATVQSPNALPFGADAPINGTIELRATQLGWVSLLVSDIADPDGQVRGDFQVAGTIGSPEVDGSLLLEDGSAFIVPAGIRIQPVRLELRAFGEDELRLSGEAVSGEGRISLDGRMERTEEAWRITGTVSGEDFEASQLPYARVFVSPDLQLEIVPGLVTVSGRLHVPRADIELRELPQSVQRSPDVVVIREDVPVETRPGWRTRTDVTVTFGERIGLEGYGFSGRLSGRLAISERPGQAATANGELRILEGRYEAYGQELTISEGRLLFAASPLTNPAIDLRAIRVVEEVTAGIEVTGQLKDPEIRLFSEPPMEESDALAYLIVGRPLSRASRAEGNLLYNAALSLGLRGGNFLAQQIGSEFGIEEVEVERDPQSEAASLVLGTHLSPRLYLQYVVVFAEAVNRVRIRYDLGTNWTLEAESGEQAGTDLFYTIER</sequence>
<evidence type="ECO:0000256" key="3">
    <source>
        <dbReference type="ARBA" id="ARBA00022989"/>
    </source>
</evidence>
<feature type="domain" description="Translocation and assembly module TamB C-terminal" evidence="5">
    <location>
        <begin position="914"/>
        <end position="1244"/>
    </location>
</feature>
<dbReference type="Pfam" id="PF04357">
    <property type="entry name" value="TamB"/>
    <property type="match status" value="1"/>
</dbReference>
<name>A0A1G5PJ05_9GAMM</name>
<evidence type="ECO:0000313" key="7">
    <source>
        <dbReference type="Proteomes" id="UP000199648"/>
    </source>
</evidence>
<dbReference type="GO" id="GO:0097347">
    <property type="term" value="C:TAM protein secretion complex"/>
    <property type="evidence" value="ECO:0007669"/>
    <property type="project" value="TreeGrafter"/>
</dbReference>
<protein>
    <submittedName>
        <fullName evidence="6">Autotransporter secretion inner membrane protein TamB</fullName>
    </submittedName>
</protein>
<dbReference type="Proteomes" id="UP000199648">
    <property type="component" value="Unassembled WGS sequence"/>
</dbReference>
<dbReference type="PANTHER" id="PTHR36985">
    <property type="entry name" value="TRANSLOCATION AND ASSEMBLY MODULE SUBUNIT TAMB"/>
    <property type="match status" value="1"/>
</dbReference>
<evidence type="ECO:0000256" key="1">
    <source>
        <dbReference type="ARBA" id="ARBA00004167"/>
    </source>
</evidence>
<reference evidence="6 7" key="1">
    <citation type="submission" date="2016-10" db="EMBL/GenBank/DDBJ databases">
        <authorList>
            <person name="de Groot N.N."/>
        </authorList>
    </citation>
    <scope>NUCLEOTIDE SEQUENCE [LARGE SCALE GENOMIC DNA]</scope>
    <source>
        <strain evidence="6 7">HLD2</strain>
    </source>
</reference>
<evidence type="ECO:0000313" key="6">
    <source>
        <dbReference type="EMBL" id="SCZ49070.1"/>
    </source>
</evidence>
<dbReference type="GO" id="GO:0009306">
    <property type="term" value="P:protein secretion"/>
    <property type="evidence" value="ECO:0007669"/>
    <property type="project" value="InterPro"/>
</dbReference>
<dbReference type="PANTHER" id="PTHR36985:SF1">
    <property type="entry name" value="TRANSLOCATION AND ASSEMBLY MODULE SUBUNIT TAMB"/>
    <property type="match status" value="1"/>
</dbReference>
<organism evidence="6 7">
    <name type="scientific">Thiohalomonas denitrificans</name>
    <dbReference type="NCBI Taxonomy" id="415747"/>
    <lineage>
        <taxon>Bacteria</taxon>
        <taxon>Pseudomonadati</taxon>
        <taxon>Pseudomonadota</taxon>
        <taxon>Gammaproteobacteria</taxon>
        <taxon>Thiohalomonadales</taxon>
        <taxon>Thiohalomonadaceae</taxon>
        <taxon>Thiohalomonas</taxon>
    </lineage>
</organism>
<keyword evidence="3" id="KW-1133">Transmembrane helix</keyword>
<evidence type="ECO:0000259" key="5">
    <source>
        <dbReference type="Pfam" id="PF04357"/>
    </source>
</evidence>
<evidence type="ECO:0000256" key="2">
    <source>
        <dbReference type="ARBA" id="ARBA00022692"/>
    </source>
</evidence>
<evidence type="ECO:0000256" key="4">
    <source>
        <dbReference type="ARBA" id="ARBA00023136"/>
    </source>
</evidence>
<gene>
    <name evidence="6" type="ORF">SAMN03097708_00027</name>
</gene>
<keyword evidence="2" id="KW-0812">Transmembrane</keyword>
<dbReference type="EMBL" id="FMWD01000001">
    <property type="protein sequence ID" value="SCZ49070.1"/>
    <property type="molecule type" value="Genomic_DNA"/>
</dbReference>
<keyword evidence="7" id="KW-1185">Reference proteome</keyword>
<keyword evidence="4" id="KW-0472">Membrane</keyword>
<proteinExistence type="predicted"/>
<dbReference type="AlphaFoldDB" id="A0A1G5PJ05"/>
<dbReference type="STRING" id="415747.SAMN03097708_00027"/>
<dbReference type="OrthoDB" id="5555605at2"/>
<comment type="subcellular location">
    <subcellularLocation>
        <location evidence="1">Membrane</location>
        <topology evidence="1">Single-pass membrane protein</topology>
    </subcellularLocation>
</comment>
<dbReference type="RefSeq" id="WP_092991396.1">
    <property type="nucleotide sequence ID" value="NZ_FMWD01000001.1"/>
</dbReference>
<dbReference type="InterPro" id="IPR007452">
    <property type="entry name" value="TamB_C"/>
</dbReference>
<dbReference type="GO" id="GO:0005886">
    <property type="term" value="C:plasma membrane"/>
    <property type="evidence" value="ECO:0007669"/>
    <property type="project" value="InterPro"/>
</dbReference>